<dbReference type="EMBL" id="JAWNFV010000007">
    <property type="protein sequence ID" value="MDY5140498.1"/>
    <property type="molecule type" value="Genomic_DNA"/>
</dbReference>
<proteinExistence type="predicted"/>
<evidence type="ECO:0000313" key="6">
    <source>
        <dbReference type="EMBL" id="MDY5140498.1"/>
    </source>
</evidence>
<dbReference type="InterPro" id="IPR029016">
    <property type="entry name" value="GAF-like_dom_sf"/>
</dbReference>
<dbReference type="GO" id="GO:0003700">
    <property type="term" value="F:DNA-binding transcription factor activity"/>
    <property type="evidence" value="ECO:0007669"/>
    <property type="project" value="TreeGrafter"/>
</dbReference>
<reference evidence="6" key="1">
    <citation type="submission" date="2023-10" db="EMBL/GenBank/DDBJ databases">
        <title>Whole Genome based description of the genera Actinobaculum and Actinotignum reveals a complex phylogenetic relationship within the species included in the genus Actinotignum.</title>
        <authorList>
            <person name="Jensen C.S."/>
            <person name="Dargis R."/>
            <person name="Kemp M."/>
            <person name="Christensen J.J."/>
        </authorList>
    </citation>
    <scope>NUCLEOTIDE SEQUENCE</scope>
    <source>
        <strain evidence="6">SLA_B245</strain>
    </source>
</reference>
<feature type="domain" description="IclR-ED" evidence="5">
    <location>
        <begin position="69"/>
        <end position="251"/>
    </location>
</feature>
<dbReference type="AlphaFoldDB" id="A0AAW9HNY3"/>
<accession>A0AAW9HNY3</accession>
<dbReference type="InterPro" id="IPR005471">
    <property type="entry name" value="Tscrpt_reg_IclR_N"/>
</dbReference>
<name>A0AAW9HNY3_9ACTO</name>
<sequence length="254" mass="27716">MTSDDIPGTQTLRHGLLVLRAVATGARNLTEVTAATGLSRSKAHRLLQALRQERFLRTDETGTYFLGASLIELGFQALDNISLVGIASPLLSQLSEDTLDTVHLGTELEGEALYLLKFPGHRGIEVRSQVGTRRPITRTGLGRSLILDSPERWESLYRADRERMRDTPPPETLEEFTAAMEKYSRNGYSEDWEISEPGIRCVAAPIRNASGNIAASISVSSAVIYMGKARMRELAAAVTATAAEISRQIGYGAV</sequence>
<organism evidence="6 7">
    <name type="scientific">Actinotignum timonense</name>
    <dbReference type="NCBI Taxonomy" id="1870995"/>
    <lineage>
        <taxon>Bacteria</taxon>
        <taxon>Bacillati</taxon>
        <taxon>Actinomycetota</taxon>
        <taxon>Actinomycetes</taxon>
        <taxon>Actinomycetales</taxon>
        <taxon>Actinomycetaceae</taxon>
        <taxon>Actinotignum</taxon>
    </lineage>
</organism>
<dbReference type="InterPro" id="IPR036388">
    <property type="entry name" value="WH-like_DNA-bd_sf"/>
</dbReference>
<protein>
    <submittedName>
        <fullName evidence="6">IclR family transcriptional regulator</fullName>
    </submittedName>
</protein>
<evidence type="ECO:0000256" key="1">
    <source>
        <dbReference type="ARBA" id="ARBA00023015"/>
    </source>
</evidence>
<dbReference type="Gene3D" id="3.30.450.40">
    <property type="match status" value="1"/>
</dbReference>
<dbReference type="SMART" id="SM00346">
    <property type="entry name" value="HTH_ICLR"/>
    <property type="match status" value="1"/>
</dbReference>
<dbReference type="Pfam" id="PF09339">
    <property type="entry name" value="HTH_IclR"/>
    <property type="match status" value="1"/>
</dbReference>
<dbReference type="SUPFAM" id="SSF55781">
    <property type="entry name" value="GAF domain-like"/>
    <property type="match status" value="1"/>
</dbReference>
<dbReference type="Pfam" id="PF01614">
    <property type="entry name" value="IclR_C"/>
    <property type="match status" value="1"/>
</dbReference>
<dbReference type="GO" id="GO:0045892">
    <property type="term" value="P:negative regulation of DNA-templated transcription"/>
    <property type="evidence" value="ECO:0007669"/>
    <property type="project" value="TreeGrafter"/>
</dbReference>
<evidence type="ECO:0000313" key="7">
    <source>
        <dbReference type="Proteomes" id="UP001288320"/>
    </source>
</evidence>
<dbReference type="PANTHER" id="PTHR30136">
    <property type="entry name" value="HELIX-TURN-HELIX TRANSCRIPTIONAL REGULATOR, ICLR FAMILY"/>
    <property type="match status" value="1"/>
</dbReference>
<dbReference type="PROSITE" id="PS51078">
    <property type="entry name" value="ICLR_ED"/>
    <property type="match status" value="1"/>
</dbReference>
<dbReference type="RefSeq" id="WP_320753042.1">
    <property type="nucleotide sequence ID" value="NZ_JAWNFV010000007.1"/>
</dbReference>
<dbReference type="InterPro" id="IPR036390">
    <property type="entry name" value="WH_DNA-bd_sf"/>
</dbReference>
<dbReference type="SUPFAM" id="SSF46785">
    <property type="entry name" value="Winged helix' DNA-binding domain"/>
    <property type="match status" value="1"/>
</dbReference>
<dbReference type="Gene3D" id="1.10.10.10">
    <property type="entry name" value="Winged helix-like DNA-binding domain superfamily/Winged helix DNA-binding domain"/>
    <property type="match status" value="1"/>
</dbReference>
<gene>
    <name evidence="6" type="ORF">R6G74_04120</name>
</gene>
<evidence type="ECO:0000259" key="5">
    <source>
        <dbReference type="PROSITE" id="PS51078"/>
    </source>
</evidence>
<keyword evidence="2" id="KW-0238">DNA-binding</keyword>
<keyword evidence="3" id="KW-0804">Transcription</keyword>
<evidence type="ECO:0000256" key="3">
    <source>
        <dbReference type="ARBA" id="ARBA00023163"/>
    </source>
</evidence>
<dbReference type="Proteomes" id="UP001288320">
    <property type="component" value="Unassembled WGS sequence"/>
</dbReference>
<dbReference type="InterPro" id="IPR050707">
    <property type="entry name" value="HTH_MetabolicPath_Reg"/>
</dbReference>
<dbReference type="InterPro" id="IPR014757">
    <property type="entry name" value="Tscrpt_reg_IclR_C"/>
</dbReference>
<evidence type="ECO:0000259" key="4">
    <source>
        <dbReference type="PROSITE" id="PS51077"/>
    </source>
</evidence>
<dbReference type="PANTHER" id="PTHR30136:SF35">
    <property type="entry name" value="HTH-TYPE TRANSCRIPTIONAL REGULATOR RV1719"/>
    <property type="match status" value="1"/>
</dbReference>
<dbReference type="PROSITE" id="PS51077">
    <property type="entry name" value="HTH_ICLR"/>
    <property type="match status" value="1"/>
</dbReference>
<feature type="domain" description="HTH iclR-type" evidence="4">
    <location>
        <begin position="9"/>
        <end position="68"/>
    </location>
</feature>
<comment type="caution">
    <text evidence="6">The sequence shown here is derived from an EMBL/GenBank/DDBJ whole genome shotgun (WGS) entry which is preliminary data.</text>
</comment>
<evidence type="ECO:0000256" key="2">
    <source>
        <dbReference type="ARBA" id="ARBA00023125"/>
    </source>
</evidence>
<keyword evidence="1" id="KW-0805">Transcription regulation</keyword>
<dbReference type="GO" id="GO:0003677">
    <property type="term" value="F:DNA binding"/>
    <property type="evidence" value="ECO:0007669"/>
    <property type="project" value="UniProtKB-KW"/>
</dbReference>